<dbReference type="Pfam" id="PF05368">
    <property type="entry name" value="NmrA"/>
    <property type="match status" value="1"/>
</dbReference>
<dbReference type="Gene3D" id="3.40.50.720">
    <property type="entry name" value="NAD(P)-binding Rossmann-like Domain"/>
    <property type="match status" value="1"/>
</dbReference>
<reference evidence="4" key="1">
    <citation type="journal article" date="2020" name="Stud. Mycol.">
        <title>101 Dothideomycetes genomes: a test case for predicting lifestyles and emergence of pathogens.</title>
        <authorList>
            <person name="Haridas S."/>
            <person name="Albert R."/>
            <person name="Binder M."/>
            <person name="Bloem J."/>
            <person name="Labutti K."/>
            <person name="Salamov A."/>
            <person name="Andreopoulos B."/>
            <person name="Baker S."/>
            <person name="Barry K."/>
            <person name="Bills G."/>
            <person name="Bluhm B."/>
            <person name="Cannon C."/>
            <person name="Castanera R."/>
            <person name="Culley D."/>
            <person name="Daum C."/>
            <person name="Ezra D."/>
            <person name="Gonzalez J."/>
            <person name="Henrissat B."/>
            <person name="Kuo A."/>
            <person name="Liang C."/>
            <person name="Lipzen A."/>
            <person name="Lutzoni F."/>
            <person name="Magnuson J."/>
            <person name="Mondo S."/>
            <person name="Nolan M."/>
            <person name="Ohm R."/>
            <person name="Pangilinan J."/>
            <person name="Park H.-J."/>
            <person name="Ramirez L."/>
            <person name="Alfaro M."/>
            <person name="Sun H."/>
            <person name="Tritt A."/>
            <person name="Yoshinaga Y."/>
            <person name="Zwiers L.-H."/>
            <person name="Turgeon B."/>
            <person name="Goodwin S."/>
            <person name="Spatafora J."/>
            <person name="Crous P."/>
            <person name="Grigoriev I."/>
        </authorList>
    </citation>
    <scope>NUCLEOTIDE SEQUENCE</scope>
    <source>
        <strain evidence="4">CBS 675.92</strain>
    </source>
</reference>
<dbReference type="SUPFAM" id="SSF51735">
    <property type="entry name" value="NAD(P)-binding Rossmann-fold domains"/>
    <property type="match status" value="1"/>
</dbReference>
<dbReference type="InterPro" id="IPR008030">
    <property type="entry name" value="NmrA-like"/>
</dbReference>
<evidence type="ECO:0000313" key="5">
    <source>
        <dbReference type="Proteomes" id="UP000800035"/>
    </source>
</evidence>
<dbReference type="GO" id="GO:0016491">
    <property type="term" value="F:oxidoreductase activity"/>
    <property type="evidence" value="ECO:0007669"/>
    <property type="project" value="UniProtKB-KW"/>
</dbReference>
<protein>
    <submittedName>
        <fullName evidence="4">Isoflavone reductase family protein</fullName>
    </submittedName>
</protein>
<dbReference type="PANTHER" id="PTHR47706:SF10">
    <property type="entry name" value="NMRA-LIKE DOMAIN-CONTAINING PROTEIN"/>
    <property type="match status" value="1"/>
</dbReference>
<dbReference type="PANTHER" id="PTHR47706">
    <property type="entry name" value="NMRA-LIKE FAMILY PROTEIN"/>
    <property type="match status" value="1"/>
</dbReference>
<dbReference type="InterPro" id="IPR051609">
    <property type="entry name" value="NmrA/Isoflavone_reductase-like"/>
</dbReference>
<keyword evidence="2" id="KW-0560">Oxidoreductase</keyword>
<dbReference type="EMBL" id="ML976978">
    <property type="protein sequence ID" value="KAF1962982.1"/>
    <property type="molecule type" value="Genomic_DNA"/>
</dbReference>
<evidence type="ECO:0000259" key="3">
    <source>
        <dbReference type="Pfam" id="PF05368"/>
    </source>
</evidence>
<evidence type="ECO:0000313" key="4">
    <source>
        <dbReference type="EMBL" id="KAF1962982.1"/>
    </source>
</evidence>
<feature type="domain" description="NmrA-like" evidence="3">
    <location>
        <begin position="4"/>
        <end position="234"/>
    </location>
</feature>
<dbReference type="OrthoDB" id="9984533at2759"/>
<dbReference type="Gene3D" id="3.90.25.10">
    <property type="entry name" value="UDP-galactose 4-epimerase, domain 1"/>
    <property type="match status" value="1"/>
</dbReference>
<dbReference type="Proteomes" id="UP000800035">
    <property type="component" value="Unassembled WGS sequence"/>
</dbReference>
<proteinExistence type="predicted"/>
<gene>
    <name evidence="4" type="ORF">CC80DRAFT_487413</name>
</gene>
<evidence type="ECO:0000256" key="1">
    <source>
        <dbReference type="ARBA" id="ARBA00022857"/>
    </source>
</evidence>
<keyword evidence="5" id="KW-1185">Reference proteome</keyword>
<accession>A0A6A5UGT9</accession>
<keyword evidence="1" id="KW-0521">NADP</keyword>
<dbReference type="AlphaFoldDB" id="A0A6A5UGT9"/>
<sequence length="298" mass="31399">MSIKNVVIAGASGNLGPSILNTLIKSSSFNISVLSRQESTATFPSGVKVLKADYSSVDSLASALKGQDALISAVVPTAQQNLVDAAVAAGVKRFIPSEFGSNTADPELVKLIPVFASKVATVKYLESKGDSISYTAVITGAFFDWGLKVGFLGFDSQSKTATLIDGGKPTFSSTNLRQIGLAVIKVLEKPEETKNKYVYVSSFETTQGEILAAVEKITGEKWTVKNAGSKDLLKEGGEKLQKGDFSGVGQLIQAVAFGEGNLGDSRPAGLWNEKLGLEKESFEDSIKAGISGKLYGEN</sequence>
<evidence type="ECO:0000256" key="2">
    <source>
        <dbReference type="ARBA" id="ARBA00023002"/>
    </source>
</evidence>
<organism evidence="4 5">
    <name type="scientific">Byssothecium circinans</name>
    <dbReference type="NCBI Taxonomy" id="147558"/>
    <lineage>
        <taxon>Eukaryota</taxon>
        <taxon>Fungi</taxon>
        <taxon>Dikarya</taxon>
        <taxon>Ascomycota</taxon>
        <taxon>Pezizomycotina</taxon>
        <taxon>Dothideomycetes</taxon>
        <taxon>Pleosporomycetidae</taxon>
        <taxon>Pleosporales</taxon>
        <taxon>Massarineae</taxon>
        <taxon>Massarinaceae</taxon>
        <taxon>Byssothecium</taxon>
    </lineage>
</organism>
<dbReference type="InterPro" id="IPR045312">
    <property type="entry name" value="PCBER-like"/>
</dbReference>
<dbReference type="CDD" id="cd05259">
    <property type="entry name" value="PCBER_SDR_a"/>
    <property type="match status" value="1"/>
</dbReference>
<name>A0A6A5UGT9_9PLEO</name>
<dbReference type="InterPro" id="IPR036291">
    <property type="entry name" value="NAD(P)-bd_dom_sf"/>
</dbReference>